<gene>
    <name evidence="2" type="ORF">DILT_LOCUS18464</name>
</gene>
<proteinExistence type="predicted"/>
<feature type="compositionally biased region" description="Polar residues" evidence="1">
    <location>
        <begin position="77"/>
        <end position="106"/>
    </location>
</feature>
<organism evidence="2 3">
    <name type="scientific">Dibothriocephalus latus</name>
    <name type="common">Fish tapeworm</name>
    <name type="synonym">Diphyllobothrium latum</name>
    <dbReference type="NCBI Taxonomy" id="60516"/>
    <lineage>
        <taxon>Eukaryota</taxon>
        <taxon>Metazoa</taxon>
        <taxon>Spiralia</taxon>
        <taxon>Lophotrochozoa</taxon>
        <taxon>Platyhelminthes</taxon>
        <taxon>Cestoda</taxon>
        <taxon>Eucestoda</taxon>
        <taxon>Diphyllobothriidea</taxon>
        <taxon>Diphyllobothriidae</taxon>
        <taxon>Dibothriocephalus</taxon>
    </lineage>
</organism>
<name>A0A3P7NUR4_DIBLA</name>
<feature type="region of interest" description="Disordered" evidence="1">
    <location>
        <begin position="75"/>
        <end position="108"/>
    </location>
</feature>
<dbReference type="AlphaFoldDB" id="A0A3P7NUR4"/>
<dbReference type="EMBL" id="UYRU01100635">
    <property type="protein sequence ID" value="VDN41163.1"/>
    <property type="molecule type" value="Genomic_DNA"/>
</dbReference>
<evidence type="ECO:0000256" key="1">
    <source>
        <dbReference type="SAM" id="MobiDB-lite"/>
    </source>
</evidence>
<feature type="region of interest" description="Disordered" evidence="1">
    <location>
        <begin position="118"/>
        <end position="137"/>
    </location>
</feature>
<accession>A0A3P7NUR4</accession>
<reference evidence="2 3" key="1">
    <citation type="submission" date="2018-11" db="EMBL/GenBank/DDBJ databases">
        <authorList>
            <consortium name="Pathogen Informatics"/>
        </authorList>
    </citation>
    <scope>NUCLEOTIDE SEQUENCE [LARGE SCALE GENOMIC DNA]</scope>
</reference>
<protein>
    <submittedName>
        <fullName evidence="2">Uncharacterized protein</fullName>
    </submittedName>
</protein>
<evidence type="ECO:0000313" key="3">
    <source>
        <dbReference type="Proteomes" id="UP000281553"/>
    </source>
</evidence>
<dbReference type="Proteomes" id="UP000281553">
    <property type="component" value="Unassembled WGS sequence"/>
</dbReference>
<evidence type="ECO:0000313" key="2">
    <source>
        <dbReference type="EMBL" id="VDN41163.1"/>
    </source>
</evidence>
<keyword evidence="3" id="KW-1185">Reference proteome</keyword>
<sequence length="137" mass="15141">MKELQQTEGHLYHNMGTNMGDSMTQNYPLLGPSESILFNQVEAYGYESETFAPLARSAPSIDEPVHTKVALLRESSMESTYESQHTTLGNGQGETDSSESDGQTGNLRIHLKKKLVEVLRKKPPENMDATLGTESHS</sequence>